<evidence type="ECO:0000313" key="2">
    <source>
        <dbReference type="EMBL" id="MBO1324632.1"/>
    </source>
</evidence>
<evidence type="ECO:0000256" key="1">
    <source>
        <dbReference type="SAM" id="MobiDB-lite"/>
    </source>
</evidence>
<protein>
    <submittedName>
        <fullName evidence="2">Uncharacterized protein</fullName>
    </submittedName>
</protein>
<name>A0A939HJL6_9PROT</name>
<gene>
    <name evidence="2" type="ORF">J2D77_05625</name>
</gene>
<dbReference type="EMBL" id="JAFVMH010000002">
    <property type="protein sequence ID" value="MBO1324632.1"/>
    <property type="molecule type" value="Genomic_DNA"/>
</dbReference>
<comment type="caution">
    <text evidence="2">The sequence shown here is derived from an EMBL/GenBank/DDBJ whole genome shotgun (WGS) entry which is preliminary data.</text>
</comment>
<dbReference type="RefSeq" id="WP_207845315.1">
    <property type="nucleotide sequence ID" value="NZ_JAFVMH010000002.1"/>
</dbReference>
<keyword evidence="3" id="KW-1185">Reference proteome</keyword>
<sequence>MEQARQTSAHGRTPLGLLRRTALNTTPPRQENDDHDRHVLRQIFRYRVGKPYGKRRGIPHGAPYGTPGRAMTRPGPVPPG</sequence>
<proteinExistence type="predicted"/>
<dbReference type="Proteomes" id="UP000664073">
    <property type="component" value="Unassembled WGS sequence"/>
</dbReference>
<organism evidence="2 3">
    <name type="scientific">Acetobacter garciniae</name>
    <dbReference type="NCBI Taxonomy" id="2817435"/>
    <lineage>
        <taxon>Bacteria</taxon>
        <taxon>Pseudomonadati</taxon>
        <taxon>Pseudomonadota</taxon>
        <taxon>Alphaproteobacteria</taxon>
        <taxon>Acetobacterales</taxon>
        <taxon>Acetobacteraceae</taxon>
        <taxon>Acetobacter</taxon>
    </lineage>
</organism>
<accession>A0A939HJL6</accession>
<feature type="region of interest" description="Disordered" evidence="1">
    <location>
        <begin position="50"/>
        <end position="80"/>
    </location>
</feature>
<reference evidence="2" key="1">
    <citation type="submission" date="2021-03" db="EMBL/GenBank/DDBJ databases">
        <title>The complete genome sequence of Acetobacter sp. TBRC 12339.</title>
        <authorList>
            <person name="Charoenyingcharoen P."/>
            <person name="Yukphan P."/>
        </authorList>
    </citation>
    <scope>NUCLEOTIDE SEQUENCE</scope>
    <source>
        <strain evidence="2">TBRC 12339</strain>
    </source>
</reference>
<feature type="region of interest" description="Disordered" evidence="1">
    <location>
        <begin position="1"/>
        <end position="38"/>
    </location>
</feature>
<dbReference type="AlphaFoldDB" id="A0A939HJL6"/>
<feature type="compositionally biased region" description="Polar residues" evidence="1">
    <location>
        <begin position="1"/>
        <end position="10"/>
    </location>
</feature>
<evidence type="ECO:0000313" key="3">
    <source>
        <dbReference type="Proteomes" id="UP000664073"/>
    </source>
</evidence>